<sequence length="130" mass="14709">MVEALLLKVISDLGEKIVEKEAAFPALIEKVHEAFKAHNEKCVELNKMFDLILELRKGQVVEELDNRRKMIRKHQEQLTGLCMQKGEAVPTSTDRSGQGGGQLTDKLKELEKKCGELNATVRRLELPDEI</sequence>
<reference evidence="2 3" key="1">
    <citation type="submission" date="2020-11" db="EMBL/GenBank/DDBJ databases">
        <authorList>
            <person name="Wallbank WR R."/>
            <person name="Pardo Diaz C."/>
            <person name="Kozak K."/>
            <person name="Martin S."/>
            <person name="Jiggins C."/>
            <person name="Moest M."/>
            <person name="Warren A I."/>
            <person name="Generalovic N T."/>
            <person name="Byers J.R.P. K."/>
            <person name="Montejo-Kovacevich G."/>
            <person name="Yen C E."/>
        </authorList>
    </citation>
    <scope>NUCLEOTIDE SEQUENCE [LARGE SCALE GENOMIC DNA]</scope>
</reference>
<dbReference type="Proteomes" id="UP000594454">
    <property type="component" value="Chromosome 1"/>
</dbReference>
<protein>
    <submittedName>
        <fullName evidence="2">Uncharacterized protein</fullName>
    </submittedName>
</protein>
<organism evidence="2 3">
    <name type="scientific">Hermetia illucens</name>
    <name type="common">Black soldier fly</name>
    <dbReference type="NCBI Taxonomy" id="343691"/>
    <lineage>
        <taxon>Eukaryota</taxon>
        <taxon>Metazoa</taxon>
        <taxon>Ecdysozoa</taxon>
        <taxon>Arthropoda</taxon>
        <taxon>Hexapoda</taxon>
        <taxon>Insecta</taxon>
        <taxon>Pterygota</taxon>
        <taxon>Neoptera</taxon>
        <taxon>Endopterygota</taxon>
        <taxon>Diptera</taxon>
        <taxon>Brachycera</taxon>
        <taxon>Stratiomyomorpha</taxon>
        <taxon>Stratiomyidae</taxon>
        <taxon>Hermetiinae</taxon>
        <taxon>Hermetia</taxon>
    </lineage>
</organism>
<evidence type="ECO:0000313" key="3">
    <source>
        <dbReference type="Proteomes" id="UP000594454"/>
    </source>
</evidence>
<dbReference type="EMBL" id="LR899009">
    <property type="protein sequence ID" value="CAD7077217.1"/>
    <property type="molecule type" value="Genomic_DNA"/>
</dbReference>
<name>A0A7R8YM83_HERIL</name>
<accession>A0A7R8YM83</accession>
<keyword evidence="3" id="KW-1185">Reference proteome</keyword>
<feature type="region of interest" description="Disordered" evidence="1">
    <location>
        <begin position="84"/>
        <end position="103"/>
    </location>
</feature>
<dbReference type="AlphaFoldDB" id="A0A7R8YM83"/>
<evidence type="ECO:0000256" key="1">
    <source>
        <dbReference type="SAM" id="MobiDB-lite"/>
    </source>
</evidence>
<dbReference type="InParanoid" id="A0A7R8YM83"/>
<proteinExistence type="predicted"/>
<gene>
    <name evidence="2" type="ORF">HERILL_LOCUS582</name>
</gene>
<evidence type="ECO:0000313" key="2">
    <source>
        <dbReference type="EMBL" id="CAD7077217.1"/>
    </source>
</evidence>